<feature type="binding site" evidence="18">
    <location>
        <position position="165"/>
    </location>
    <ligand>
        <name>UDP-N-acetyl-alpha-D-glucosamine</name>
        <dbReference type="ChEBI" id="CHEBI:57705"/>
    </ligand>
</feature>
<feature type="binding site" evidence="18">
    <location>
        <position position="436"/>
    </location>
    <ligand>
        <name>acetyl-CoA</name>
        <dbReference type="ChEBI" id="CHEBI:57288"/>
    </ligand>
</feature>
<evidence type="ECO:0000256" key="13">
    <source>
        <dbReference type="ARBA" id="ARBA00023315"/>
    </source>
</evidence>
<keyword evidence="21" id="KW-1185">Reference proteome</keyword>
<dbReference type="GO" id="GO:0000287">
    <property type="term" value="F:magnesium ion binding"/>
    <property type="evidence" value="ECO:0007669"/>
    <property type="project" value="UniProtKB-UniRule"/>
</dbReference>
<keyword evidence="10 18" id="KW-0133">Cell shape</keyword>
<feature type="binding site" evidence="18">
    <location>
        <position position="20"/>
    </location>
    <ligand>
        <name>UDP-N-acetyl-alpha-D-glucosamine</name>
        <dbReference type="ChEBI" id="CHEBI:57705"/>
    </ligand>
</feature>
<feature type="domain" description="MobA-like NTP transferase" evidence="19">
    <location>
        <begin position="3"/>
        <end position="119"/>
    </location>
</feature>
<feature type="binding site" evidence="18">
    <location>
        <position position="376"/>
    </location>
    <ligand>
        <name>acetyl-CoA</name>
        <dbReference type="ChEBI" id="CHEBI:57288"/>
    </ligand>
</feature>
<feature type="binding site" evidence="18">
    <location>
        <position position="401"/>
    </location>
    <ligand>
        <name>acetyl-CoA</name>
        <dbReference type="ChEBI" id="CHEBI:57288"/>
    </ligand>
</feature>
<gene>
    <name evidence="18" type="primary">glmU</name>
    <name evidence="20" type="ORF">ADH67_03735</name>
</gene>
<dbReference type="GO" id="GO:0009245">
    <property type="term" value="P:lipid A biosynthetic process"/>
    <property type="evidence" value="ECO:0007669"/>
    <property type="project" value="UniProtKB-UniRule"/>
</dbReference>
<comment type="caution">
    <text evidence="20">The sequence shown here is derived from an EMBL/GenBank/DDBJ whole genome shotgun (WGS) entry which is preliminary data.</text>
</comment>
<dbReference type="PANTHER" id="PTHR43584:SF3">
    <property type="entry name" value="BIFUNCTIONAL PROTEIN GLMU"/>
    <property type="match status" value="1"/>
</dbReference>
<evidence type="ECO:0000256" key="9">
    <source>
        <dbReference type="ARBA" id="ARBA00022842"/>
    </source>
</evidence>
<dbReference type="EC" id="2.3.1.157" evidence="18"/>
<keyword evidence="9 18" id="KW-0460">Magnesium</keyword>
<dbReference type="InterPro" id="IPR001451">
    <property type="entry name" value="Hexapep"/>
</dbReference>
<dbReference type="GeneID" id="78362472"/>
<proteinExistence type="inferred from homology"/>
<dbReference type="Gene3D" id="3.90.550.10">
    <property type="entry name" value="Spore Coat Polysaccharide Biosynthesis Protein SpsA, Chain A"/>
    <property type="match status" value="1"/>
</dbReference>
<dbReference type="CDD" id="cd02540">
    <property type="entry name" value="GT2_GlmU_N_bac"/>
    <property type="match status" value="1"/>
</dbReference>
<keyword evidence="14 18" id="KW-0961">Cell wall biogenesis/degradation</keyword>
<dbReference type="HAMAP" id="MF_01631">
    <property type="entry name" value="GlmU"/>
    <property type="match status" value="1"/>
</dbReference>
<evidence type="ECO:0000256" key="4">
    <source>
        <dbReference type="ARBA" id="ARBA00022490"/>
    </source>
</evidence>
<comment type="subcellular location">
    <subcellularLocation>
        <location evidence="1 18">Cytoplasm</location>
    </subcellularLocation>
</comment>
<evidence type="ECO:0000259" key="19">
    <source>
        <dbReference type="Pfam" id="PF12804"/>
    </source>
</evidence>
<comment type="pathway">
    <text evidence="18">Nucleotide-sugar biosynthesis; UDP-N-acetyl-alpha-D-glucosamine biosynthesis; N-acetyl-alpha-D-glucosamine 1-phosphate from alpha-D-glucosamine 6-phosphate (route II): step 2/2.</text>
</comment>
<comment type="pathway">
    <text evidence="18">Bacterial outer membrane biogenesis; LPS lipid A biosynthesis.</text>
</comment>
<comment type="similarity">
    <text evidence="2 18">In the C-terminal section; belongs to the transferase hexapeptide repeat family.</text>
</comment>
<keyword evidence="11 18" id="KW-0573">Peptidoglycan synthesis</keyword>
<protein>
    <recommendedName>
        <fullName evidence="18">Bifunctional protein GlmU</fullName>
    </recommendedName>
    <domain>
        <recommendedName>
            <fullName evidence="18">UDP-N-acetylglucosamine pyrophosphorylase</fullName>
            <ecNumber evidence="18">2.7.7.23</ecNumber>
        </recommendedName>
        <alternativeName>
            <fullName evidence="18">N-acetylglucosamine-1-phosphate uridyltransferase</fullName>
        </alternativeName>
    </domain>
    <domain>
        <recommendedName>
            <fullName evidence="18">Glucosamine-1-phosphate N-acetyltransferase</fullName>
            <ecNumber evidence="18">2.3.1.157</ecNumber>
        </recommendedName>
    </domain>
</protein>
<feature type="binding site" evidence="18">
    <location>
        <position position="72"/>
    </location>
    <ligand>
        <name>UDP-N-acetyl-alpha-D-glucosamine</name>
        <dbReference type="ChEBI" id="CHEBI:57705"/>
    </ligand>
</feature>
<feature type="binding site" evidence="18">
    <location>
        <position position="347"/>
    </location>
    <ligand>
        <name>UDP-N-acetyl-alpha-D-glucosamine</name>
        <dbReference type="ChEBI" id="CHEBI:57705"/>
    </ligand>
</feature>
<comment type="function">
    <text evidence="17 18">Catalyzes the last two sequential reactions in the de novo biosynthetic pathway for UDP-N-acetylglucosamine (UDP-GlcNAc). The C-terminal domain catalyzes the transfer of acetyl group from acetyl coenzyme A to glucosamine-1-phosphate (GlcN-1-P) to produce N-acetylglucosamine-1-phosphate (GlcNAc-1-P), which is converted into UDP-GlcNAc by the transfer of uridine 5-monophosphate (from uridine 5-triphosphate), a reaction catalyzed by the N-terminal domain.</text>
</comment>
<evidence type="ECO:0000256" key="7">
    <source>
        <dbReference type="ARBA" id="ARBA00022723"/>
    </source>
</evidence>
<keyword evidence="13 18" id="KW-0012">Acyltransferase</keyword>
<comment type="subunit">
    <text evidence="18">Homotrimer.</text>
</comment>
<dbReference type="PANTHER" id="PTHR43584">
    <property type="entry name" value="NUCLEOTIDYL TRANSFERASE"/>
    <property type="match status" value="1"/>
</dbReference>
<feature type="binding site" evidence="18">
    <location>
        <position position="419"/>
    </location>
    <ligand>
        <name>acetyl-CoA</name>
        <dbReference type="ChEBI" id="CHEBI:57288"/>
    </ligand>
</feature>
<feature type="binding site" evidence="18">
    <location>
        <position position="223"/>
    </location>
    <ligand>
        <name>UDP-N-acetyl-alpha-D-glucosamine</name>
        <dbReference type="ChEBI" id="CHEBI:57705"/>
    </ligand>
</feature>
<dbReference type="GO" id="GO:0006048">
    <property type="term" value="P:UDP-N-acetylglucosamine biosynthetic process"/>
    <property type="evidence" value="ECO:0007669"/>
    <property type="project" value="UniProtKB-UniPathway"/>
</dbReference>
<dbReference type="Pfam" id="PF12804">
    <property type="entry name" value="NTP_transf_3"/>
    <property type="match status" value="1"/>
</dbReference>
<dbReference type="Pfam" id="PF00132">
    <property type="entry name" value="Hexapep"/>
    <property type="match status" value="2"/>
</dbReference>
<dbReference type="AlphaFoldDB" id="A0A227KPE0"/>
<feature type="binding site" evidence="18">
    <location>
        <position position="135"/>
    </location>
    <ligand>
        <name>UDP-N-acetyl-alpha-D-glucosamine</name>
        <dbReference type="ChEBI" id="CHEBI:57705"/>
    </ligand>
</feature>
<feature type="region of interest" description="N-acetyltransferase" evidence="18">
    <location>
        <begin position="247"/>
        <end position="451"/>
    </location>
</feature>
<feature type="binding site" evidence="18">
    <location>
        <position position="150"/>
    </location>
    <ligand>
        <name>UDP-N-acetyl-alpha-D-glucosamine</name>
        <dbReference type="ChEBI" id="CHEBI:57705"/>
    </ligand>
</feature>
<dbReference type="SUPFAM" id="SSF51161">
    <property type="entry name" value="Trimeric LpxA-like enzymes"/>
    <property type="match status" value="1"/>
</dbReference>
<dbReference type="GO" id="GO:0000902">
    <property type="term" value="P:cell morphogenesis"/>
    <property type="evidence" value="ECO:0007669"/>
    <property type="project" value="UniProtKB-UniRule"/>
</dbReference>
<dbReference type="EC" id="2.7.7.23" evidence="18"/>
<dbReference type="GO" id="GO:0016020">
    <property type="term" value="C:membrane"/>
    <property type="evidence" value="ECO:0007669"/>
    <property type="project" value="GOC"/>
</dbReference>
<feature type="binding site" evidence="18">
    <location>
        <begin position="382"/>
        <end position="383"/>
    </location>
    <ligand>
        <name>acetyl-CoA</name>
        <dbReference type="ChEBI" id="CHEBI:57288"/>
    </ligand>
</feature>
<dbReference type="InterPro" id="IPR011004">
    <property type="entry name" value="Trimer_LpxA-like_sf"/>
</dbReference>
<evidence type="ECO:0000256" key="12">
    <source>
        <dbReference type="ARBA" id="ARBA00023268"/>
    </source>
</evidence>
<evidence type="ECO:0000256" key="10">
    <source>
        <dbReference type="ARBA" id="ARBA00022960"/>
    </source>
</evidence>
<dbReference type="RefSeq" id="WP_066594756.1">
    <property type="nucleotide sequence ID" value="NZ_CAJTBZ010000014.1"/>
</dbReference>
<evidence type="ECO:0000256" key="3">
    <source>
        <dbReference type="ARBA" id="ARBA00007947"/>
    </source>
</evidence>
<feature type="region of interest" description="Linker" evidence="18">
    <location>
        <begin position="226"/>
        <end position="246"/>
    </location>
</feature>
<keyword evidence="8 18" id="KW-0677">Repeat</keyword>
<comment type="catalytic activity">
    <reaction evidence="15 18">
        <text>alpha-D-glucosamine 1-phosphate + acetyl-CoA = N-acetyl-alpha-D-glucosamine 1-phosphate + CoA + H(+)</text>
        <dbReference type="Rhea" id="RHEA:13725"/>
        <dbReference type="ChEBI" id="CHEBI:15378"/>
        <dbReference type="ChEBI" id="CHEBI:57287"/>
        <dbReference type="ChEBI" id="CHEBI:57288"/>
        <dbReference type="ChEBI" id="CHEBI:57776"/>
        <dbReference type="ChEBI" id="CHEBI:58516"/>
        <dbReference type="EC" id="2.3.1.157"/>
    </reaction>
</comment>
<feature type="binding site" evidence="18">
    <location>
        <position position="223"/>
    </location>
    <ligand>
        <name>Mg(2+)</name>
        <dbReference type="ChEBI" id="CHEBI:18420"/>
    </ligand>
</feature>
<keyword evidence="12 18" id="KW-0511">Multifunctional enzyme</keyword>
<evidence type="ECO:0000313" key="20">
    <source>
        <dbReference type="EMBL" id="OXE50127.1"/>
    </source>
</evidence>
<evidence type="ECO:0000313" key="21">
    <source>
        <dbReference type="Proteomes" id="UP000214610"/>
    </source>
</evidence>
<evidence type="ECO:0000256" key="1">
    <source>
        <dbReference type="ARBA" id="ARBA00004496"/>
    </source>
</evidence>
<keyword evidence="7 18" id="KW-0479">Metal-binding</keyword>
<evidence type="ECO:0000256" key="14">
    <source>
        <dbReference type="ARBA" id="ARBA00023316"/>
    </source>
</evidence>
<dbReference type="GO" id="GO:0019134">
    <property type="term" value="F:glucosamine-1-phosphate N-acetyltransferase activity"/>
    <property type="evidence" value="ECO:0007669"/>
    <property type="project" value="UniProtKB-UniRule"/>
</dbReference>
<dbReference type="InterPro" id="IPR029044">
    <property type="entry name" value="Nucleotide-diphossugar_trans"/>
</dbReference>
<dbReference type="InterPro" id="IPR038009">
    <property type="entry name" value="GlmU_C_LbH"/>
</dbReference>
<feature type="binding site" evidence="18">
    <location>
        <begin position="77"/>
        <end position="78"/>
    </location>
    <ligand>
        <name>UDP-N-acetyl-alpha-D-glucosamine</name>
        <dbReference type="ChEBI" id="CHEBI:57705"/>
    </ligand>
</feature>
<dbReference type="GO" id="GO:0003977">
    <property type="term" value="F:UDP-N-acetylglucosamine diphosphorylase activity"/>
    <property type="evidence" value="ECO:0007669"/>
    <property type="project" value="UniProtKB-UniRule"/>
</dbReference>
<keyword evidence="4 18" id="KW-0963">Cytoplasm</keyword>
<dbReference type="InterPro" id="IPR005882">
    <property type="entry name" value="Bifunctional_GlmU"/>
</dbReference>
<evidence type="ECO:0000256" key="16">
    <source>
        <dbReference type="ARBA" id="ARBA00048493"/>
    </source>
</evidence>
<comment type="cofactor">
    <cofactor evidence="18">
        <name>Mg(2+)</name>
        <dbReference type="ChEBI" id="CHEBI:18420"/>
    </cofactor>
    <text evidence="18">Binds 1 Mg(2+) ion per subunit.</text>
</comment>
<dbReference type="Proteomes" id="UP000214610">
    <property type="component" value="Unassembled WGS sequence"/>
</dbReference>
<comment type="catalytic activity">
    <reaction evidence="16 18">
        <text>N-acetyl-alpha-D-glucosamine 1-phosphate + UTP + H(+) = UDP-N-acetyl-alpha-D-glucosamine + diphosphate</text>
        <dbReference type="Rhea" id="RHEA:13509"/>
        <dbReference type="ChEBI" id="CHEBI:15378"/>
        <dbReference type="ChEBI" id="CHEBI:33019"/>
        <dbReference type="ChEBI" id="CHEBI:46398"/>
        <dbReference type="ChEBI" id="CHEBI:57705"/>
        <dbReference type="ChEBI" id="CHEBI:57776"/>
        <dbReference type="EC" id="2.7.7.23"/>
    </reaction>
</comment>
<dbReference type="GO" id="GO:0008360">
    <property type="term" value="P:regulation of cell shape"/>
    <property type="evidence" value="ECO:0007669"/>
    <property type="project" value="UniProtKB-KW"/>
</dbReference>
<dbReference type="SUPFAM" id="SSF53448">
    <property type="entry name" value="Nucleotide-diphospho-sugar transferases"/>
    <property type="match status" value="1"/>
</dbReference>
<organism evidence="20 21">
    <name type="scientific">Turicimonas muris</name>
    <dbReference type="NCBI Taxonomy" id="1796652"/>
    <lineage>
        <taxon>Bacteria</taxon>
        <taxon>Pseudomonadati</taxon>
        <taxon>Pseudomonadota</taxon>
        <taxon>Betaproteobacteria</taxon>
        <taxon>Burkholderiales</taxon>
        <taxon>Sutterellaceae</taxon>
        <taxon>Turicimonas</taxon>
    </lineage>
</organism>
<dbReference type="InterPro" id="IPR025877">
    <property type="entry name" value="MobA-like_NTP_Trfase"/>
</dbReference>
<feature type="binding site" evidence="18">
    <location>
        <position position="329"/>
    </location>
    <ligand>
        <name>UDP-N-acetyl-alpha-D-glucosamine</name>
        <dbReference type="ChEBI" id="CHEBI:57705"/>
    </ligand>
</feature>
<name>A0A227KPE0_9BURK</name>
<evidence type="ECO:0000256" key="15">
    <source>
        <dbReference type="ARBA" id="ARBA00048247"/>
    </source>
</evidence>
<dbReference type="CDD" id="cd03353">
    <property type="entry name" value="LbH_GlmU_C"/>
    <property type="match status" value="1"/>
</dbReference>
<dbReference type="UniPathway" id="UPA00973"/>
<sequence length="451" mass="49034">MNVVILAAGKGKRMNSFLPKVLQRLGNKPMLEWVLDSAETLLQGQSPVVVIGHGAEQVREYFADRPVKFALQAEQKGTAHAVAQAIPSLENNESVLVLYGDVPLISPATLEEFSKQAGDEVGLLTVELDNPTGYGRILRDETGEVIGIVEEKDASDEQRKIKEVNTGIMIIPGDKIKGWLSQVGCTNKQSEYYLTDLIGFAAKEGVKIHTLKTKDHWEVEGVNDKTQLQRLERALQRKQAAKLMAQGVGLADAERIDIRGSLTCGKDVFIDVGCVFEGDVVLEDNVRIGPYSVIRSTKICADTVVDAFSHFDKAVVGESAKIGPFARLRPGAELSEEVHVGNFVEIKKSVIGKGSKVNHLSYIGDCDMGSNVNIGAGTITCNYDGVNKFRTVIEDDCFIGSDTQLVAPVTVHKHSTVGAGATVTRDVPEDCLFVRRAKPVTIPGWPRPTKK</sequence>
<keyword evidence="5 18" id="KW-0808">Transferase</keyword>
<comment type="pathway">
    <text evidence="18">Nucleotide-sugar biosynthesis; UDP-N-acetyl-alpha-D-glucosamine biosynthesis; UDP-N-acetyl-alpha-D-glucosamine from N-acetyl-alpha-D-glucosamine 1-phosphate: step 1/1.</text>
</comment>
<evidence type="ECO:0000256" key="18">
    <source>
        <dbReference type="HAMAP-Rule" id="MF_01631"/>
    </source>
</evidence>
<comment type="similarity">
    <text evidence="3 18">In the N-terminal section; belongs to the N-acetylglucosamine-1-phosphate uridyltransferase family.</text>
</comment>
<evidence type="ECO:0000256" key="17">
    <source>
        <dbReference type="ARBA" id="ARBA00049628"/>
    </source>
</evidence>
<dbReference type="GO" id="GO:0009252">
    <property type="term" value="P:peptidoglycan biosynthetic process"/>
    <property type="evidence" value="ECO:0007669"/>
    <property type="project" value="UniProtKB-UniRule"/>
</dbReference>
<feature type="region of interest" description="Pyrophosphorylase" evidence="18">
    <location>
        <begin position="1"/>
        <end position="225"/>
    </location>
</feature>
<evidence type="ECO:0000256" key="6">
    <source>
        <dbReference type="ARBA" id="ARBA00022695"/>
    </source>
</evidence>
<feature type="binding site" evidence="18">
    <location>
        <position position="101"/>
    </location>
    <ligand>
        <name>Mg(2+)</name>
        <dbReference type="ChEBI" id="CHEBI:18420"/>
    </ligand>
</feature>
<feature type="binding site" evidence="18">
    <location>
        <position position="373"/>
    </location>
    <ligand>
        <name>UDP-N-acetyl-alpha-D-glucosamine</name>
        <dbReference type="ChEBI" id="CHEBI:57705"/>
    </ligand>
</feature>
<accession>A0A227KPE0</accession>
<feature type="binding site" evidence="18">
    <location>
        <begin position="99"/>
        <end position="101"/>
    </location>
    <ligand>
        <name>UDP-N-acetyl-alpha-D-glucosamine</name>
        <dbReference type="ChEBI" id="CHEBI:57705"/>
    </ligand>
</feature>
<dbReference type="EMBL" id="NHMP01000002">
    <property type="protein sequence ID" value="OXE50127.1"/>
    <property type="molecule type" value="Genomic_DNA"/>
</dbReference>
<feature type="binding site" evidence="18">
    <location>
        <begin position="6"/>
        <end position="9"/>
    </location>
    <ligand>
        <name>UDP-N-acetyl-alpha-D-glucosamine</name>
        <dbReference type="ChEBI" id="CHEBI:57705"/>
    </ligand>
</feature>
<dbReference type="UniPathway" id="UPA00113">
    <property type="reaction ID" value="UER00532"/>
</dbReference>
<evidence type="ECO:0000256" key="2">
    <source>
        <dbReference type="ARBA" id="ARBA00007707"/>
    </source>
</evidence>
<dbReference type="GO" id="GO:0005737">
    <property type="term" value="C:cytoplasm"/>
    <property type="evidence" value="ECO:0007669"/>
    <property type="project" value="UniProtKB-SubCell"/>
</dbReference>
<feature type="active site" description="Proton acceptor" evidence="18">
    <location>
        <position position="359"/>
    </location>
</feature>
<dbReference type="InterPro" id="IPR050065">
    <property type="entry name" value="GlmU-like"/>
</dbReference>
<evidence type="ECO:0000256" key="8">
    <source>
        <dbReference type="ARBA" id="ARBA00022737"/>
    </source>
</evidence>
<dbReference type="NCBIfam" id="TIGR01173">
    <property type="entry name" value="glmU"/>
    <property type="match status" value="1"/>
</dbReference>
<keyword evidence="6 18" id="KW-0548">Nucleotidyltransferase</keyword>
<reference evidence="21" key="1">
    <citation type="submission" date="2017-05" db="EMBL/GenBank/DDBJ databases">
        <title>Improved OligoMM genomes.</title>
        <authorList>
            <person name="Garzetti D."/>
        </authorList>
    </citation>
    <scope>NUCLEOTIDE SEQUENCE [LARGE SCALE GENOMIC DNA]</scope>
    <source>
        <strain evidence="21">YL45</strain>
    </source>
</reference>
<dbReference type="Gene3D" id="2.160.10.10">
    <property type="entry name" value="Hexapeptide repeat proteins"/>
    <property type="match status" value="1"/>
</dbReference>
<feature type="binding site" evidence="18">
    <location>
        <position position="362"/>
    </location>
    <ligand>
        <name>UDP-N-acetyl-alpha-D-glucosamine</name>
        <dbReference type="ChEBI" id="CHEBI:57705"/>
    </ligand>
</feature>
<dbReference type="GO" id="GO:0071555">
    <property type="term" value="P:cell wall organization"/>
    <property type="evidence" value="ECO:0007669"/>
    <property type="project" value="UniProtKB-KW"/>
</dbReference>
<evidence type="ECO:0000256" key="11">
    <source>
        <dbReference type="ARBA" id="ARBA00022984"/>
    </source>
</evidence>
<evidence type="ECO:0000256" key="5">
    <source>
        <dbReference type="ARBA" id="ARBA00022679"/>
    </source>
</evidence>